<evidence type="ECO:0000313" key="2">
    <source>
        <dbReference type="EMBL" id="MCE4122723.1"/>
    </source>
</evidence>
<dbReference type="AlphaFoldDB" id="A0AAP3F5A5"/>
<feature type="domain" description="DUF4325" evidence="1">
    <location>
        <begin position="20"/>
        <end position="81"/>
    </location>
</feature>
<dbReference type="InterPro" id="IPR025474">
    <property type="entry name" value="DUF4325"/>
</dbReference>
<evidence type="ECO:0000259" key="1">
    <source>
        <dbReference type="Pfam" id="PF14213"/>
    </source>
</evidence>
<dbReference type="Pfam" id="PF14213">
    <property type="entry name" value="DUF4325"/>
    <property type="match status" value="1"/>
</dbReference>
<dbReference type="Proteomes" id="UP001209074">
    <property type="component" value="Unassembled WGS sequence"/>
</dbReference>
<sequence length="115" mass="13161">MNTIRIVDHVTFNQGVTSEEGQPIYELIVNSFKKGESVELDFANVKFMTTAFLNVVIGALYRDYTSEQLKTILHLKNFTPETASRIKKVTDNAKAYYANIVDFDKNVEEVLYESK</sequence>
<gene>
    <name evidence="2" type="ORF">LYY06_10675</name>
    <name evidence="3" type="ORF">ONT05_15680</name>
</gene>
<dbReference type="Proteomes" id="UP001200307">
    <property type="component" value="Unassembled WGS sequence"/>
</dbReference>
<name>A0AAP3F5A5_9BACT</name>
<evidence type="ECO:0000313" key="3">
    <source>
        <dbReference type="EMBL" id="MCW4094958.1"/>
    </source>
</evidence>
<dbReference type="EMBL" id="JAPDUS010000056">
    <property type="protein sequence ID" value="MCW4094958.1"/>
    <property type="molecule type" value="Genomic_DNA"/>
</dbReference>
<evidence type="ECO:0000313" key="4">
    <source>
        <dbReference type="Proteomes" id="UP001200307"/>
    </source>
</evidence>
<comment type="caution">
    <text evidence="2">The sequence shown here is derived from an EMBL/GenBank/DDBJ whole genome shotgun (WGS) entry which is preliminary data.</text>
</comment>
<reference evidence="2" key="1">
    <citation type="submission" date="2021-12" db="EMBL/GenBank/DDBJ databases">
        <authorList>
            <person name="Lv X."/>
        </authorList>
    </citation>
    <scope>NUCLEOTIDE SEQUENCE</scope>
    <source>
        <strain evidence="2">HF2106</strain>
    </source>
</reference>
<protein>
    <submittedName>
        <fullName evidence="2">STAS-like domain-containing protein</fullName>
    </submittedName>
</protein>
<proteinExistence type="predicted"/>
<dbReference type="EMBL" id="JAJTVO010000018">
    <property type="protein sequence ID" value="MCE4122723.1"/>
    <property type="molecule type" value="Genomic_DNA"/>
</dbReference>
<organism evidence="2 4">
    <name type="scientific">Segatella copri</name>
    <dbReference type="NCBI Taxonomy" id="165179"/>
    <lineage>
        <taxon>Bacteria</taxon>
        <taxon>Pseudomonadati</taxon>
        <taxon>Bacteroidota</taxon>
        <taxon>Bacteroidia</taxon>
        <taxon>Bacteroidales</taxon>
        <taxon>Prevotellaceae</taxon>
        <taxon>Segatella</taxon>
    </lineage>
</organism>
<dbReference type="RefSeq" id="WP_233339443.1">
    <property type="nucleotide sequence ID" value="NZ_JAJTVO010000018.1"/>
</dbReference>
<accession>A0AAP3F5A5</accession>
<reference evidence="3" key="2">
    <citation type="submission" date="2022-11" db="EMBL/GenBank/DDBJ databases">
        <title>Genomic repertoires linked with pathogenic potency of arthritogenic Prevotella copri isolated from the gut of rheumatoid arthritis patients.</title>
        <authorList>
            <person name="Nii T."/>
            <person name="Maeda Y."/>
            <person name="Motooka D."/>
            <person name="Naito M."/>
            <person name="Matsumoto Y."/>
            <person name="Ogawa T."/>
            <person name="Oguro-Igashira E."/>
            <person name="Kishikawa T."/>
            <person name="Yamashita M."/>
            <person name="Koizumi S."/>
            <person name="Kurakawa T."/>
            <person name="Okumura R."/>
            <person name="Kayama H."/>
            <person name="Murakami M."/>
            <person name="Sakaguchi T."/>
            <person name="Das B."/>
            <person name="Nakamura S."/>
            <person name="Okada Y."/>
            <person name="Kumanogoh A."/>
            <person name="Takeda K."/>
        </authorList>
    </citation>
    <scope>NUCLEOTIDE SEQUENCE</scope>
    <source>
        <strain evidence="3">N016-13</strain>
    </source>
</reference>